<proteinExistence type="predicted"/>
<dbReference type="RefSeq" id="WP_202777817.1">
    <property type="nucleotide sequence ID" value="NZ_CP065425.1"/>
</dbReference>
<evidence type="ECO:0000259" key="1">
    <source>
        <dbReference type="Pfam" id="PF12867"/>
    </source>
</evidence>
<dbReference type="Pfam" id="PF12867">
    <property type="entry name" value="DinB_2"/>
    <property type="match status" value="1"/>
</dbReference>
<dbReference type="SUPFAM" id="SSF109854">
    <property type="entry name" value="DinB/YfiT-like putative metalloenzymes"/>
    <property type="match status" value="1"/>
</dbReference>
<gene>
    <name evidence="2" type="ORF">I5776_17925</name>
</gene>
<reference evidence="2 3" key="1">
    <citation type="submission" date="2020-11" db="EMBL/GenBank/DDBJ databases">
        <title>Taxonomic evaluation of the Bacillus sporothermodurans group of bacteria based on whole genome sequences.</title>
        <authorList>
            <person name="Fiedler G."/>
            <person name="Herbstmann A.-D."/>
            <person name="Doll E."/>
            <person name="Wenning M."/>
            <person name="Brinks E."/>
            <person name="Kabisch J."/>
            <person name="Breitenwieser F."/>
            <person name="Lappann M."/>
            <person name="Boehnlein C."/>
            <person name="Franz C."/>
        </authorList>
    </citation>
    <scope>NUCLEOTIDE SEQUENCE [LARGE SCALE GENOMIC DNA]</scope>
    <source>
        <strain evidence="2 3">JCM 19841</strain>
    </source>
</reference>
<dbReference type="EMBL" id="CP065425">
    <property type="protein sequence ID" value="QQZ08877.1"/>
    <property type="molecule type" value="Genomic_DNA"/>
</dbReference>
<feature type="domain" description="DinB-like" evidence="1">
    <location>
        <begin position="6"/>
        <end position="152"/>
    </location>
</feature>
<name>A0ABX7E260_9BACI</name>
<evidence type="ECO:0000313" key="2">
    <source>
        <dbReference type="EMBL" id="QQZ08877.1"/>
    </source>
</evidence>
<dbReference type="InterPro" id="IPR034660">
    <property type="entry name" value="DinB/YfiT-like"/>
</dbReference>
<organism evidence="2 3">
    <name type="scientific">Heyndrickxia vini</name>
    <dbReference type="NCBI Taxonomy" id="1476025"/>
    <lineage>
        <taxon>Bacteria</taxon>
        <taxon>Bacillati</taxon>
        <taxon>Bacillota</taxon>
        <taxon>Bacilli</taxon>
        <taxon>Bacillales</taxon>
        <taxon>Bacillaceae</taxon>
        <taxon>Heyndrickxia</taxon>
    </lineage>
</organism>
<accession>A0ABX7E260</accession>
<dbReference type="Gene3D" id="1.20.120.450">
    <property type="entry name" value="dinb family like domain"/>
    <property type="match status" value="1"/>
</dbReference>
<keyword evidence="3" id="KW-1185">Reference proteome</keyword>
<evidence type="ECO:0000313" key="3">
    <source>
        <dbReference type="Proteomes" id="UP000595691"/>
    </source>
</evidence>
<dbReference type="InterPro" id="IPR024775">
    <property type="entry name" value="DinB-like"/>
</dbReference>
<dbReference type="Proteomes" id="UP000595691">
    <property type="component" value="Chromosome"/>
</dbReference>
<protein>
    <submittedName>
        <fullName evidence="2">DinB family protein</fullName>
    </submittedName>
</protein>
<sequence length="161" mass="18765">MNENRKIRNELWKSVDGLTDEQLNRRVSEESWSIMQVLEHLYLMEKGIVANMKKALTEEDHPTDPKPIQLTLNRSTKIPAPSYFVPTNDFITLAEMKTKLEDSRANLTAVEETADTRLFEKKSFLHPVFGQMTVKQWIPFIGLHEKRHLAQIEEIKQVLGY</sequence>